<comment type="similarity">
    <text evidence="1">Belongs to the short-chain dehydrogenases/reductases (SDR) family.</text>
</comment>
<organism evidence="3 4">
    <name type="scientific">Sodalis praecaptivus</name>
    <dbReference type="NCBI Taxonomy" id="1239307"/>
    <lineage>
        <taxon>Bacteria</taxon>
        <taxon>Pseudomonadati</taxon>
        <taxon>Pseudomonadota</taxon>
        <taxon>Gammaproteobacteria</taxon>
        <taxon>Enterobacterales</taxon>
        <taxon>Bruguierivoracaceae</taxon>
        <taxon>Sodalis</taxon>
    </lineage>
</organism>
<gene>
    <name evidence="3" type="ORF">Sant_2146</name>
</gene>
<dbReference type="GO" id="GO:0030497">
    <property type="term" value="P:fatty acid elongation"/>
    <property type="evidence" value="ECO:0007669"/>
    <property type="project" value="TreeGrafter"/>
</dbReference>
<feature type="domain" description="Ketoreductase" evidence="2">
    <location>
        <begin position="6"/>
        <end position="172"/>
    </location>
</feature>
<protein>
    <submittedName>
        <fullName evidence="3">Putative 3-oxoacyl-[acyl-carrier-protein] reductase</fullName>
    </submittedName>
</protein>
<name>W0HYG7_9GAMM</name>
<dbReference type="KEGG" id="sod:Sant_2146"/>
<keyword evidence="4" id="KW-1185">Reference proteome</keyword>
<dbReference type="EMBL" id="CP006569">
    <property type="protein sequence ID" value="AHF77193.1"/>
    <property type="molecule type" value="Genomic_DNA"/>
</dbReference>
<sequence length="249" mass="25593">MGFKHKTVLVSGGASGIGLAIATAFSRRGARVIILDNDGAALEATLRQLPHAEGICADVAQGDALRARVEALLAQQPVDILINSAGIAATCAFVDTDVNLLDAMYAINLRGTFILAQCVARALLAQGRPDVIINIGSVSGGRGNAGRAAYGALKAGVASLTMVMAVELAGRGVRVNAIAPGPVETPLVRRAHPPRVRAAWLAALPLPRYAAADEIAQAALFLASDEASYIHGHILNVDGGFTAAGILQH</sequence>
<reference evidence="3 4" key="1">
    <citation type="journal article" date="2014" name="Genome Biol. Evol.">
        <title>Genome degeneration and adaptation in a nascent stage of symbiosis.</title>
        <authorList>
            <person name="Oakeson K.F."/>
            <person name="Gil R."/>
            <person name="Clayton A.L."/>
            <person name="Dunn D.M."/>
            <person name="von Niederhausern A.C."/>
            <person name="Hamil C."/>
            <person name="Aoyagi A."/>
            <person name="Duval B."/>
            <person name="Baca A."/>
            <person name="Silva F.J."/>
            <person name="Vallier A."/>
            <person name="Jackson D.G."/>
            <person name="Latorre A."/>
            <person name="Weiss R.B."/>
            <person name="Heddi A."/>
            <person name="Moya A."/>
            <person name="Dale C."/>
        </authorList>
    </citation>
    <scope>NUCLEOTIDE SEQUENCE [LARGE SCALE GENOMIC DNA]</scope>
    <source>
        <strain evidence="3 4">HS1</strain>
    </source>
</reference>
<dbReference type="AlphaFoldDB" id="W0HYG7"/>
<dbReference type="OrthoDB" id="9793325at2"/>
<dbReference type="FunFam" id="3.40.50.720:FF:000084">
    <property type="entry name" value="Short-chain dehydrogenase reductase"/>
    <property type="match status" value="1"/>
</dbReference>
<dbReference type="PRINTS" id="PR00080">
    <property type="entry name" value="SDRFAMILY"/>
</dbReference>
<evidence type="ECO:0000256" key="1">
    <source>
        <dbReference type="ARBA" id="ARBA00006484"/>
    </source>
</evidence>
<evidence type="ECO:0000313" key="4">
    <source>
        <dbReference type="Proteomes" id="UP000019028"/>
    </source>
</evidence>
<accession>W0HYG7</accession>
<dbReference type="RefSeq" id="WP_025422323.1">
    <property type="nucleotide sequence ID" value="NZ_CP006569.1"/>
</dbReference>
<evidence type="ECO:0000313" key="3">
    <source>
        <dbReference type="EMBL" id="AHF77193.1"/>
    </source>
</evidence>
<dbReference type="CDD" id="cd05233">
    <property type="entry name" value="SDR_c"/>
    <property type="match status" value="1"/>
</dbReference>
<dbReference type="PATRIC" id="fig|1239307.3.peg.2374"/>
<dbReference type="PANTHER" id="PTHR42760">
    <property type="entry name" value="SHORT-CHAIN DEHYDROGENASES/REDUCTASES FAMILY MEMBER"/>
    <property type="match status" value="1"/>
</dbReference>
<proteinExistence type="inferred from homology"/>
<dbReference type="InterPro" id="IPR036291">
    <property type="entry name" value="NAD(P)-bd_dom_sf"/>
</dbReference>
<dbReference type="SMART" id="SM00822">
    <property type="entry name" value="PKS_KR"/>
    <property type="match status" value="1"/>
</dbReference>
<dbReference type="Proteomes" id="UP000019028">
    <property type="component" value="Chromosome"/>
</dbReference>
<dbReference type="PRINTS" id="PR00081">
    <property type="entry name" value="GDHRDH"/>
</dbReference>
<dbReference type="InterPro" id="IPR002347">
    <property type="entry name" value="SDR_fam"/>
</dbReference>
<dbReference type="PANTHER" id="PTHR42760:SF123">
    <property type="entry name" value="OXIDOREDUCTASE"/>
    <property type="match status" value="1"/>
</dbReference>
<dbReference type="SUPFAM" id="SSF51735">
    <property type="entry name" value="NAD(P)-binding Rossmann-fold domains"/>
    <property type="match status" value="1"/>
</dbReference>
<dbReference type="Pfam" id="PF13561">
    <property type="entry name" value="adh_short_C2"/>
    <property type="match status" value="1"/>
</dbReference>
<dbReference type="Gene3D" id="3.40.50.720">
    <property type="entry name" value="NAD(P)-binding Rossmann-like Domain"/>
    <property type="match status" value="1"/>
</dbReference>
<dbReference type="GO" id="GO:0016616">
    <property type="term" value="F:oxidoreductase activity, acting on the CH-OH group of donors, NAD or NADP as acceptor"/>
    <property type="evidence" value="ECO:0007669"/>
    <property type="project" value="TreeGrafter"/>
</dbReference>
<dbReference type="HOGENOM" id="CLU_010194_1_2_6"/>
<dbReference type="InterPro" id="IPR057326">
    <property type="entry name" value="KR_dom"/>
</dbReference>
<evidence type="ECO:0000259" key="2">
    <source>
        <dbReference type="SMART" id="SM00822"/>
    </source>
</evidence>